<feature type="domain" description="Pseudouridine synthase RsuA/RluA-like" evidence="6">
    <location>
        <begin position="60"/>
        <end position="194"/>
    </location>
</feature>
<dbReference type="Proteomes" id="UP000070678">
    <property type="component" value="Unassembled WGS sequence"/>
</dbReference>
<evidence type="ECO:0000256" key="3">
    <source>
        <dbReference type="ARBA" id="ARBA00023235"/>
    </source>
</evidence>
<dbReference type="PROSITE" id="PS01149">
    <property type="entry name" value="PSI_RSU"/>
    <property type="match status" value="1"/>
</dbReference>
<name>A0A139NYH9_STROR</name>
<dbReference type="Gene3D" id="3.30.70.580">
    <property type="entry name" value="Pseudouridine synthase I, catalytic domain, N-terminal subdomain"/>
    <property type="match status" value="1"/>
</dbReference>
<dbReference type="CDD" id="cd02553">
    <property type="entry name" value="PseudoU_synth_RsuA"/>
    <property type="match status" value="1"/>
</dbReference>
<dbReference type="InterPro" id="IPR000748">
    <property type="entry name" value="PsdUridine_synth_RsuA/RluB/E/F"/>
</dbReference>
<dbReference type="InterPro" id="IPR020094">
    <property type="entry name" value="TruA/RsuA/RluB/E/F_N"/>
</dbReference>
<dbReference type="SUPFAM" id="SSF55174">
    <property type="entry name" value="Alpha-L RNA-binding motif"/>
    <property type="match status" value="1"/>
</dbReference>
<dbReference type="PANTHER" id="PTHR47683">
    <property type="entry name" value="PSEUDOURIDINE SYNTHASE FAMILY PROTEIN-RELATED"/>
    <property type="match status" value="1"/>
</dbReference>
<dbReference type="RefSeq" id="WP_061414950.1">
    <property type="nucleotide sequence ID" value="NZ_KQ969521.1"/>
</dbReference>
<dbReference type="AlphaFoldDB" id="A0A139NYH9"/>
<dbReference type="GO" id="GO:0003723">
    <property type="term" value="F:RNA binding"/>
    <property type="evidence" value="ECO:0007669"/>
    <property type="project" value="UniProtKB-KW"/>
</dbReference>
<evidence type="ECO:0000256" key="1">
    <source>
        <dbReference type="ARBA" id="ARBA00008348"/>
    </source>
</evidence>
<dbReference type="Pfam" id="PF00849">
    <property type="entry name" value="PseudoU_synth_2"/>
    <property type="match status" value="1"/>
</dbReference>
<sequence>MRLDRLLAQEKVSRKAMKQALLKKEILVDNCPARSLAQNVDTGLQKLVFQGRQIQGYEHNYLMLHKPGGVVTASQDKDLPTVMDLLPLDIQSDQLYAVGRLDRDTTGLLLLTDNGPLGFQLLHPQYHVDKSYQVVVNGLLTPDHIRLFKEGIVFLDGTTCKPAQLEILDTSPTESHASITISEGKFHQVKKMFLSVGVKVTALKRVHFGPWSLDDNLKEGDYRPLNSQELANIREFLRKVVKK</sequence>
<evidence type="ECO:0000313" key="8">
    <source>
        <dbReference type="Proteomes" id="UP000070678"/>
    </source>
</evidence>
<dbReference type="GO" id="GO:0009982">
    <property type="term" value="F:pseudouridine synthase activity"/>
    <property type="evidence" value="ECO:0007669"/>
    <property type="project" value="InterPro"/>
</dbReference>
<dbReference type="PATRIC" id="fig|1303.78.peg.994"/>
<evidence type="ECO:0000313" key="7">
    <source>
        <dbReference type="EMBL" id="KXT81050.1"/>
    </source>
</evidence>
<dbReference type="OrthoDB" id="9807213at2"/>
<dbReference type="GO" id="GO:0006364">
    <property type="term" value="P:rRNA processing"/>
    <property type="evidence" value="ECO:0007669"/>
    <property type="project" value="UniProtKB-ARBA"/>
</dbReference>
<organism evidence="7 8">
    <name type="scientific">Streptococcus oralis</name>
    <dbReference type="NCBI Taxonomy" id="1303"/>
    <lineage>
        <taxon>Bacteria</taxon>
        <taxon>Bacillati</taxon>
        <taxon>Bacillota</taxon>
        <taxon>Bacilli</taxon>
        <taxon>Lactobacillales</taxon>
        <taxon>Streptococcaceae</taxon>
        <taxon>Streptococcus</taxon>
    </lineage>
</organism>
<dbReference type="InterPro" id="IPR050343">
    <property type="entry name" value="RsuA_PseudoU_synthase"/>
</dbReference>
<dbReference type="InterPro" id="IPR018496">
    <property type="entry name" value="PsdUridine_synth_RsuA/RluB_CS"/>
</dbReference>
<dbReference type="PANTHER" id="PTHR47683:SF4">
    <property type="entry name" value="PSEUDOURIDINE SYNTHASE"/>
    <property type="match status" value="1"/>
</dbReference>
<dbReference type="GO" id="GO:0001522">
    <property type="term" value="P:pseudouridine synthesis"/>
    <property type="evidence" value="ECO:0007669"/>
    <property type="project" value="InterPro"/>
</dbReference>
<dbReference type="GO" id="GO:0140098">
    <property type="term" value="F:catalytic activity, acting on RNA"/>
    <property type="evidence" value="ECO:0007669"/>
    <property type="project" value="UniProtKB-ARBA"/>
</dbReference>
<dbReference type="SUPFAM" id="SSF55120">
    <property type="entry name" value="Pseudouridine synthase"/>
    <property type="match status" value="1"/>
</dbReference>
<keyword evidence="3 5" id="KW-0413">Isomerase</keyword>
<dbReference type="EMBL" id="LQNX01000054">
    <property type="protein sequence ID" value="KXT81050.1"/>
    <property type="molecule type" value="Genomic_DNA"/>
</dbReference>
<dbReference type="InterPro" id="IPR006145">
    <property type="entry name" value="PsdUridine_synth_RsuA/RluA"/>
</dbReference>
<dbReference type="NCBIfam" id="TIGR00093">
    <property type="entry name" value="pseudouridine synthase"/>
    <property type="match status" value="1"/>
</dbReference>
<protein>
    <recommendedName>
        <fullName evidence="5">Pseudouridine synthase</fullName>
        <ecNumber evidence="5">5.4.99.-</ecNumber>
    </recommendedName>
</protein>
<evidence type="ECO:0000256" key="5">
    <source>
        <dbReference type="RuleBase" id="RU003887"/>
    </source>
</evidence>
<evidence type="ECO:0000259" key="6">
    <source>
        <dbReference type="Pfam" id="PF00849"/>
    </source>
</evidence>
<dbReference type="EC" id="5.4.99.-" evidence="5"/>
<dbReference type="InterPro" id="IPR036986">
    <property type="entry name" value="S4_RNA-bd_sf"/>
</dbReference>
<keyword evidence="2 4" id="KW-0694">RNA-binding</keyword>
<gene>
    <name evidence="7" type="ORF">SORDD15_00933</name>
</gene>
<dbReference type="PROSITE" id="PS50889">
    <property type="entry name" value="S4"/>
    <property type="match status" value="1"/>
</dbReference>
<keyword evidence="7" id="KW-0456">Lyase</keyword>
<proteinExistence type="inferred from homology"/>
<comment type="caution">
    <text evidence="7">The sequence shown here is derived from an EMBL/GenBank/DDBJ whole genome shotgun (WGS) entry which is preliminary data.</text>
</comment>
<dbReference type="InterPro" id="IPR020103">
    <property type="entry name" value="PsdUridine_synth_cat_dom_sf"/>
</dbReference>
<dbReference type="FunFam" id="3.30.70.1560:FF:000001">
    <property type="entry name" value="Pseudouridine synthase"/>
    <property type="match status" value="1"/>
</dbReference>
<dbReference type="Gene3D" id="3.10.290.10">
    <property type="entry name" value="RNA-binding S4 domain"/>
    <property type="match status" value="1"/>
</dbReference>
<evidence type="ECO:0000256" key="2">
    <source>
        <dbReference type="ARBA" id="ARBA00022884"/>
    </source>
</evidence>
<dbReference type="GO" id="GO:0005829">
    <property type="term" value="C:cytosol"/>
    <property type="evidence" value="ECO:0007669"/>
    <property type="project" value="UniProtKB-ARBA"/>
</dbReference>
<dbReference type="GO" id="GO:0016829">
    <property type="term" value="F:lyase activity"/>
    <property type="evidence" value="ECO:0007669"/>
    <property type="project" value="UniProtKB-KW"/>
</dbReference>
<accession>A0A139NYH9</accession>
<reference evidence="7 8" key="1">
    <citation type="submission" date="2016-01" db="EMBL/GenBank/DDBJ databases">
        <title>Highly variable Streptococcus oralis are common among viridans streptococci isolated from primates.</title>
        <authorList>
            <person name="Denapaite D."/>
            <person name="Rieger M."/>
            <person name="Koendgen S."/>
            <person name="Brueckner R."/>
            <person name="Ochigava I."/>
            <person name="Kappeler P."/>
            <person name="Maetz-Rensing K."/>
            <person name="Leendertz F."/>
            <person name="Hakenbeck R."/>
        </authorList>
    </citation>
    <scope>NUCLEOTIDE SEQUENCE [LARGE SCALE GENOMIC DNA]</scope>
    <source>
        <strain evidence="7 8">DD15</strain>
    </source>
</reference>
<dbReference type="InterPro" id="IPR042092">
    <property type="entry name" value="PsdUridine_s_RsuA/RluB/E/F_cat"/>
</dbReference>
<evidence type="ECO:0000256" key="4">
    <source>
        <dbReference type="PROSITE-ProRule" id="PRU00182"/>
    </source>
</evidence>
<dbReference type="Gene3D" id="3.30.70.1560">
    <property type="entry name" value="Alpha-L RNA-binding motif"/>
    <property type="match status" value="1"/>
</dbReference>
<comment type="similarity">
    <text evidence="1 5">Belongs to the pseudouridine synthase RsuA family.</text>
</comment>